<evidence type="ECO:0000256" key="7">
    <source>
        <dbReference type="SAM" id="MobiDB-lite"/>
    </source>
</evidence>
<dbReference type="InterPro" id="IPR015889">
    <property type="entry name" value="Intradiol_dOase_core"/>
</dbReference>
<dbReference type="PANTHER" id="PTHR33711:SF7">
    <property type="entry name" value="INTRADIOL RING-CLEAVAGE DIOXYGENASES DOMAIN-CONTAINING PROTEIN-RELATED"/>
    <property type="match status" value="1"/>
</dbReference>
<feature type="compositionally biased region" description="Basic and acidic residues" evidence="7">
    <location>
        <begin position="27"/>
        <end position="37"/>
    </location>
</feature>
<evidence type="ECO:0000256" key="6">
    <source>
        <dbReference type="ARBA" id="ARBA00023004"/>
    </source>
</evidence>
<dbReference type="InterPro" id="IPR043029">
    <property type="entry name" value="1_2-CTD_multi_dom"/>
</dbReference>
<dbReference type="Gene3D" id="6.10.10.40">
    <property type="entry name" value="Catechol 1,2-dioxygenase multimerisation domain-like"/>
    <property type="match status" value="1"/>
</dbReference>
<evidence type="ECO:0000256" key="5">
    <source>
        <dbReference type="ARBA" id="ARBA00023002"/>
    </source>
</evidence>
<dbReference type="Pfam" id="PF00775">
    <property type="entry name" value="Dioxygenase_C"/>
    <property type="match status" value="1"/>
</dbReference>
<evidence type="ECO:0000313" key="11">
    <source>
        <dbReference type="Proteomes" id="UP000094053"/>
    </source>
</evidence>
<dbReference type="STRING" id="1776.BHQ18_00555"/>
<dbReference type="Gene3D" id="2.60.130.10">
    <property type="entry name" value="Aromatic compound dioxygenase"/>
    <property type="match status" value="1"/>
</dbReference>
<dbReference type="Proteomes" id="UP000094053">
    <property type="component" value="Unassembled WGS sequence"/>
</dbReference>
<feature type="compositionally biased region" description="Basic and acidic residues" evidence="7">
    <location>
        <begin position="1"/>
        <end position="12"/>
    </location>
</feature>
<dbReference type="AlphaFoldDB" id="A0A1E3RQY5"/>
<reference evidence="11" key="1">
    <citation type="submission" date="2016-09" db="EMBL/GenBank/DDBJ databases">
        <authorList>
            <person name="Greninger A.L."/>
            <person name="Jerome K.R."/>
            <person name="Mcnair B."/>
            <person name="Wallis C."/>
            <person name="Fang F."/>
        </authorList>
    </citation>
    <scope>NUCLEOTIDE SEQUENCE [LARGE SCALE GENOMIC DNA]</scope>
    <source>
        <strain evidence="11">M6</strain>
    </source>
</reference>
<name>A0A1E3RQY5_MYCFV</name>
<sequence>MTTIERIEHRSDTQTASAAASGASATERFHADKSPYDAVRDTPAERVDLLAREVLSAVHDTIRRHRVTYDEYNALKAWLIDVGNDGEWPLFLDVWVEHVVEEVATDHRSGNKGSIEGPYYVPGSPERGARGTIPMRDNEQGTPLVWEGRITATDGTPLPGKVELWHADADGFYSQFAPNLPEWNLRGTFTTGDDGEFEIRTIMPAPYQIPTDGSCGKLIAAAGWHAWRPAHLHVKVSAPGYELLTAQLYFPGDPHNEDDIAAAVKPELILDPQPHTGGARRVIYNFVLDPERAGA</sequence>
<dbReference type="InterPro" id="IPR007535">
    <property type="entry name" value="Catechol_dOase_N"/>
</dbReference>
<comment type="cofactor">
    <cofactor evidence="1">
        <name>Fe(3+)</name>
        <dbReference type="ChEBI" id="CHEBI:29034"/>
    </cofactor>
</comment>
<dbReference type="SUPFAM" id="SSF49482">
    <property type="entry name" value="Aromatic compound dioxygenase"/>
    <property type="match status" value="1"/>
</dbReference>
<evidence type="ECO:0000256" key="1">
    <source>
        <dbReference type="ARBA" id="ARBA00001965"/>
    </source>
</evidence>
<evidence type="ECO:0000259" key="8">
    <source>
        <dbReference type="Pfam" id="PF00775"/>
    </source>
</evidence>
<gene>
    <name evidence="10" type="ORF">BHQ18_00555</name>
</gene>
<dbReference type="EMBL" id="MIHA01000001">
    <property type="protein sequence ID" value="ODQ92269.1"/>
    <property type="molecule type" value="Genomic_DNA"/>
</dbReference>
<keyword evidence="4 10" id="KW-0223">Dioxygenase</keyword>
<dbReference type="RefSeq" id="WP_069411621.1">
    <property type="nucleotide sequence ID" value="NZ_JACKUL010000020.1"/>
</dbReference>
<comment type="similarity">
    <text evidence="2">Belongs to the intradiol ring-cleavage dioxygenase family.</text>
</comment>
<evidence type="ECO:0000256" key="2">
    <source>
        <dbReference type="ARBA" id="ARBA00007825"/>
    </source>
</evidence>
<dbReference type="Pfam" id="PF04444">
    <property type="entry name" value="Dioxygenase_N"/>
    <property type="match status" value="1"/>
</dbReference>
<dbReference type="InterPro" id="IPR000627">
    <property type="entry name" value="Intradiol_dOase_C"/>
</dbReference>
<evidence type="ECO:0000256" key="4">
    <source>
        <dbReference type="ARBA" id="ARBA00022964"/>
    </source>
</evidence>
<keyword evidence="6" id="KW-0408">Iron</keyword>
<keyword evidence="5" id="KW-0560">Oxidoreductase</keyword>
<accession>A0A1E3RQY5</accession>
<feature type="compositionally biased region" description="Low complexity" evidence="7">
    <location>
        <begin position="16"/>
        <end position="25"/>
    </location>
</feature>
<feature type="region of interest" description="Disordered" evidence="7">
    <location>
        <begin position="1"/>
        <end position="37"/>
    </location>
</feature>
<dbReference type="GO" id="GO:0008199">
    <property type="term" value="F:ferric iron binding"/>
    <property type="evidence" value="ECO:0007669"/>
    <property type="project" value="InterPro"/>
</dbReference>
<evidence type="ECO:0000256" key="3">
    <source>
        <dbReference type="ARBA" id="ARBA00022723"/>
    </source>
</evidence>
<dbReference type="OrthoDB" id="9800887at2"/>
<organism evidence="10 11">
    <name type="scientific">Mycolicibacterium flavescens</name>
    <name type="common">Mycobacterium flavescens</name>
    <dbReference type="NCBI Taxonomy" id="1776"/>
    <lineage>
        <taxon>Bacteria</taxon>
        <taxon>Bacillati</taxon>
        <taxon>Actinomycetota</taxon>
        <taxon>Actinomycetes</taxon>
        <taxon>Mycobacteriales</taxon>
        <taxon>Mycobacteriaceae</taxon>
        <taxon>Mycolicibacterium</taxon>
    </lineage>
</organism>
<feature type="domain" description="Catechol dioxygenase N-terminal" evidence="9">
    <location>
        <begin position="45"/>
        <end position="111"/>
    </location>
</feature>
<dbReference type="GO" id="GO:0009712">
    <property type="term" value="P:catechol-containing compound metabolic process"/>
    <property type="evidence" value="ECO:0007669"/>
    <property type="project" value="InterPro"/>
</dbReference>
<dbReference type="InterPro" id="IPR012800">
    <property type="entry name" value="Cchol_dOase_actb"/>
</dbReference>
<dbReference type="NCBIfam" id="TIGR02438">
    <property type="entry name" value="catachol_actin"/>
    <property type="match status" value="1"/>
</dbReference>
<feature type="domain" description="Intradiol ring-cleavage dioxygenases" evidence="8">
    <location>
        <begin position="115"/>
        <end position="290"/>
    </location>
</feature>
<keyword evidence="3" id="KW-0479">Metal-binding</keyword>
<comment type="caution">
    <text evidence="10">The sequence shown here is derived from an EMBL/GenBank/DDBJ whole genome shotgun (WGS) entry which is preliminary data.</text>
</comment>
<dbReference type="InterPro" id="IPR050770">
    <property type="entry name" value="Intradiol_RC_Dioxygenase"/>
</dbReference>
<dbReference type="GO" id="GO:0018576">
    <property type="term" value="F:catechol 1,2-dioxygenase activity"/>
    <property type="evidence" value="ECO:0007669"/>
    <property type="project" value="InterPro"/>
</dbReference>
<keyword evidence="11" id="KW-1185">Reference proteome</keyword>
<feature type="region of interest" description="Disordered" evidence="7">
    <location>
        <begin position="107"/>
        <end position="140"/>
    </location>
</feature>
<evidence type="ECO:0000259" key="9">
    <source>
        <dbReference type="Pfam" id="PF04444"/>
    </source>
</evidence>
<dbReference type="PANTHER" id="PTHR33711">
    <property type="entry name" value="DIOXYGENASE, PUTATIVE (AFU_ORTHOLOGUE AFUA_2G02910)-RELATED"/>
    <property type="match status" value="1"/>
</dbReference>
<proteinExistence type="inferred from homology"/>
<evidence type="ECO:0000313" key="10">
    <source>
        <dbReference type="EMBL" id="ODQ92269.1"/>
    </source>
</evidence>
<protein>
    <submittedName>
        <fullName evidence="10">Catechol 1,2-dioxygenase</fullName>
    </submittedName>
</protein>